<protein>
    <submittedName>
        <fullName evidence="1">Uncharacterized protein</fullName>
    </submittedName>
</protein>
<proteinExistence type="predicted"/>
<keyword evidence="2" id="KW-1185">Reference proteome</keyword>
<dbReference type="RefSeq" id="WP_175268707.1">
    <property type="nucleotide sequence ID" value="NZ_JABFCR010000001.1"/>
</dbReference>
<name>A0ABX1W076_9SPHI</name>
<sequence length="119" mass="12713">MMLLFLTAKSQSWQPGRFYDVKGNLSTGLIRFGAGGKGPIKDEAFIEYKEDAKSDPIKLSASDLRSFVVSRDSFIVAASSGWSAYQLDFVQVVVDGPQRLFVVRGGGSGSGGGGGFRLV</sequence>
<evidence type="ECO:0000313" key="1">
    <source>
        <dbReference type="EMBL" id="NNU33003.1"/>
    </source>
</evidence>
<accession>A0ABX1W076</accession>
<reference evidence="1 2" key="1">
    <citation type="submission" date="2020-05" db="EMBL/GenBank/DDBJ databases">
        <authorList>
            <person name="Khan S.A."/>
            <person name="Jeon C.O."/>
            <person name="Chun B.H."/>
        </authorList>
    </citation>
    <scope>NUCLEOTIDE SEQUENCE [LARGE SCALE GENOMIC DNA]</scope>
    <source>
        <strain evidence="1 2">S1162</strain>
    </source>
</reference>
<organism evidence="1 2">
    <name type="scientific">Mucilaginibacter humi</name>
    <dbReference type="NCBI Taxonomy" id="2732510"/>
    <lineage>
        <taxon>Bacteria</taxon>
        <taxon>Pseudomonadati</taxon>
        <taxon>Bacteroidota</taxon>
        <taxon>Sphingobacteriia</taxon>
        <taxon>Sphingobacteriales</taxon>
        <taxon>Sphingobacteriaceae</taxon>
        <taxon>Mucilaginibacter</taxon>
    </lineage>
</organism>
<dbReference type="Proteomes" id="UP000566071">
    <property type="component" value="Unassembled WGS sequence"/>
</dbReference>
<dbReference type="EMBL" id="JABFCR010000001">
    <property type="protein sequence ID" value="NNU33003.1"/>
    <property type="molecule type" value="Genomic_DNA"/>
</dbReference>
<evidence type="ECO:0000313" key="2">
    <source>
        <dbReference type="Proteomes" id="UP000566071"/>
    </source>
</evidence>
<comment type="caution">
    <text evidence="1">The sequence shown here is derived from an EMBL/GenBank/DDBJ whole genome shotgun (WGS) entry which is preliminary data.</text>
</comment>
<gene>
    <name evidence="1" type="ORF">HK413_00145</name>
</gene>